<name>A0AAP8GTW0_BACMY</name>
<accession>A0AAP8GTW0</accession>
<dbReference type="RefSeq" id="WP_003192913.1">
    <property type="nucleotide sequence ID" value="NZ_CP009691.1"/>
</dbReference>
<dbReference type="AlphaFoldDB" id="A0AAP8GTW0"/>
<evidence type="ECO:0000313" key="1">
    <source>
        <dbReference type="EMBL" id="PJN65821.1"/>
    </source>
</evidence>
<protein>
    <recommendedName>
        <fullName evidence="3">Pre-toxin TG domain-containing protein</fullName>
    </recommendedName>
</protein>
<proteinExistence type="predicted"/>
<evidence type="ECO:0008006" key="3">
    <source>
        <dbReference type="Google" id="ProtNLM"/>
    </source>
</evidence>
<gene>
    <name evidence="1" type="ORF">BACWE_47180</name>
</gene>
<dbReference type="EMBL" id="MKZQ01000068">
    <property type="protein sequence ID" value="PJN65821.1"/>
    <property type="molecule type" value="Genomic_DNA"/>
</dbReference>
<dbReference type="Proteomes" id="UP000236165">
    <property type="component" value="Unassembled WGS sequence"/>
</dbReference>
<organism evidence="1 2">
    <name type="scientific">Bacillus mycoides</name>
    <dbReference type="NCBI Taxonomy" id="1405"/>
    <lineage>
        <taxon>Bacteria</taxon>
        <taxon>Bacillati</taxon>
        <taxon>Bacillota</taxon>
        <taxon>Bacilli</taxon>
        <taxon>Bacillales</taxon>
        <taxon>Bacillaceae</taxon>
        <taxon>Bacillus</taxon>
        <taxon>Bacillus cereus group</taxon>
    </lineage>
</organism>
<evidence type="ECO:0000313" key="2">
    <source>
        <dbReference type="Proteomes" id="UP000236165"/>
    </source>
</evidence>
<reference evidence="1 2" key="1">
    <citation type="submission" date="2016-10" db="EMBL/GenBank/DDBJ databases">
        <title>Genome Sequence of Bacillus weihenstephanensis GM6LP.</title>
        <authorList>
            <person name="Poehlein A."/>
            <person name="Wemheuer F."/>
            <person name="Hollensteiner J."/>
            <person name="Wemheuer B."/>
        </authorList>
    </citation>
    <scope>NUCLEOTIDE SEQUENCE [LARGE SCALE GENOMIC DNA]</scope>
    <source>
        <strain evidence="1 2">GM6LP</strain>
    </source>
</reference>
<sequence>MDSANRIASHKIDVSAAAINVGNIDLSNALRDLGGDPSRIYDRKNDGDLSFVLGMTPIVGTGIEIGQLIKGENLVTGQKYGPEDYEWGTLSVVSGGTSRVVGKIVGKIGDLEKKGKAIENATKGTSGIGWSMPRGGGVINGRKYTEYALERMAPDTLEIRAELNSRAKEMAAKKGYKLGSAEYNELFSKIDPRGMTPNVVEDIIKTGSRAPADTPGTWKYSRAEGYVILNDNGDVITAVPAKKK</sequence>
<comment type="caution">
    <text evidence="1">The sequence shown here is derived from an EMBL/GenBank/DDBJ whole genome shotgun (WGS) entry which is preliminary data.</text>
</comment>